<dbReference type="InterPro" id="IPR036873">
    <property type="entry name" value="Rhodanese-like_dom_sf"/>
</dbReference>
<dbReference type="PROSITE" id="PS50206">
    <property type="entry name" value="RHODANESE_3"/>
    <property type="match status" value="1"/>
</dbReference>
<reference evidence="2 3" key="1">
    <citation type="submission" date="2017-06" db="EMBL/GenBank/DDBJ databases">
        <title>Comparative genomic analysis of Ambrosia Fusariam Clade fungi.</title>
        <authorList>
            <person name="Stajich J.E."/>
            <person name="Carrillo J."/>
            <person name="Kijimoto T."/>
            <person name="Eskalen A."/>
            <person name="O'Donnell K."/>
            <person name="Kasson M."/>
        </authorList>
    </citation>
    <scope>NUCLEOTIDE SEQUENCE [LARGE SCALE GENOMIC DNA]</scope>
    <source>
        <strain evidence="2">UCR3666</strain>
    </source>
</reference>
<sequence>MAMASRRALVSSVLRASSAIRPARPVFALACRAASVQRIQPLVPRASVAPRVARWFSTEDTVPGSKIWEFAEIKKQVEDGKGGKVVIVDVREPRELFQTGKIPGAINIPITSAVQSFHISEEDFEEVYGFERPPKDAELLFYCKAGVRARAAAGLAKHAGWENVGEYPGSWLDWEAQNGPVEKVETKEDGYTVGSQ</sequence>
<dbReference type="CDD" id="cd01519">
    <property type="entry name" value="RHOD_HSP67B2"/>
    <property type="match status" value="1"/>
</dbReference>
<dbReference type="Gene3D" id="3.40.250.10">
    <property type="entry name" value="Rhodanese-like domain"/>
    <property type="match status" value="1"/>
</dbReference>
<dbReference type="PANTHER" id="PTHR44086:SF10">
    <property type="entry name" value="THIOSULFATE SULFURTRANSFERASE_RHODANESE-LIKE DOMAIN-CONTAINING PROTEIN 3"/>
    <property type="match status" value="1"/>
</dbReference>
<dbReference type="STRING" id="2010991.A0A3M2SIK8"/>
<dbReference type="GO" id="GO:0005739">
    <property type="term" value="C:mitochondrion"/>
    <property type="evidence" value="ECO:0007669"/>
    <property type="project" value="TreeGrafter"/>
</dbReference>
<dbReference type="AlphaFoldDB" id="A0A3M2SIK8"/>
<organism evidence="2 3">
    <name type="scientific">Fusarium kuroshium</name>
    <dbReference type="NCBI Taxonomy" id="2010991"/>
    <lineage>
        <taxon>Eukaryota</taxon>
        <taxon>Fungi</taxon>
        <taxon>Dikarya</taxon>
        <taxon>Ascomycota</taxon>
        <taxon>Pezizomycotina</taxon>
        <taxon>Sordariomycetes</taxon>
        <taxon>Hypocreomycetidae</taxon>
        <taxon>Hypocreales</taxon>
        <taxon>Nectriaceae</taxon>
        <taxon>Fusarium</taxon>
        <taxon>Fusarium solani species complex</taxon>
    </lineage>
</organism>
<name>A0A3M2SIK8_9HYPO</name>
<keyword evidence="3" id="KW-1185">Reference proteome</keyword>
<accession>A0A3M2SIK8</accession>
<protein>
    <recommendedName>
        <fullName evidence="1">Rhodanese domain-containing protein</fullName>
    </recommendedName>
</protein>
<gene>
    <name evidence="2" type="ORF">CDV36_002975</name>
</gene>
<dbReference type="InterPro" id="IPR001763">
    <property type="entry name" value="Rhodanese-like_dom"/>
</dbReference>
<comment type="caution">
    <text evidence="2">The sequence shown here is derived from an EMBL/GenBank/DDBJ whole genome shotgun (WGS) entry which is preliminary data.</text>
</comment>
<proteinExistence type="predicted"/>
<dbReference type="Proteomes" id="UP000277212">
    <property type="component" value="Unassembled WGS sequence"/>
</dbReference>
<dbReference type="Pfam" id="PF00581">
    <property type="entry name" value="Rhodanese"/>
    <property type="match status" value="1"/>
</dbReference>
<dbReference type="EMBL" id="NKUJ01000033">
    <property type="protein sequence ID" value="RMJ17396.1"/>
    <property type="molecule type" value="Genomic_DNA"/>
</dbReference>
<dbReference type="SMART" id="SM00450">
    <property type="entry name" value="RHOD"/>
    <property type="match status" value="1"/>
</dbReference>
<evidence type="ECO:0000313" key="3">
    <source>
        <dbReference type="Proteomes" id="UP000277212"/>
    </source>
</evidence>
<feature type="domain" description="Rhodanese" evidence="1">
    <location>
        <begin position="81"/>
        <end position="183"/>
    </location>
</feature>
<dbReference type="PANTHER" id="PTHR44086">
    <property type="entry name" value="THIOSULFATE SULFURTRANSFERASE RDL2, MITOCHONDRIAL-RELATED"/>
    <property type="match status" value="1"/>
</dbReference>
<evidence type="ECO:0000313" key="2">
    <source>
        <dbReference type="EMBL" id="RMJ17396.1"/>
    </source>
</evidence>
<dbReference type="SUPFAM" id="SSF52821">
    <property type="entry name" value="Rhodanese/Cell cycle control phosphatase"/>
    <property type="match status" value="1"/>
</dbReference>
<dbReference type="GO" id="GO:0004792">
    <property type="term" value="F:thiosulfate-cyanide sulfurtransferase activity"/>
    <property type="evidence" value="ECO:0007669"/>
    <property type="project" value="TreeGrafter"/>
</dbReference>
<dbReference type="OrthoDB" id="566238at2759"/>
<evidence type="ECO:0000259" key="1">
    <source>
        <dbReference type="PROSITE" id="PS50206"/>
    </source>
</evidence>